<sequence length="522" mass="59532">MPLHVNIEDLLNARSVESERLEFKTGWNPDAVYRSICAFANDFENVGGGYILIGVEEENGIAKRPVMGLSASNIASIQKEMIGYNNLINPVYHPKLFIETVDGQQILVIWVPGGSNRPYEVPEQITAKQKRYSYYVRRYASSAVADMETQQELISLANQIPFDDRSNQYAGIDDISMVLIQDHLRLIGSKLMEASDQHTKTEILEQMLLVDGPPEHRFPRNVALMMFNEHPEKFFPATWVDVVYFPKGEGEAEFVEYPRITGPVPTLIRNTLDLLKTNFLKEKVIKQADKAEATRIWNYPYAALEEAVANALFHRDYQLREQVEIRVSPGSIVLLNYGGPDRSIRQEDFISGRIRPRRYRNRRLGDFLKELDLTEGRATGIPTIKRVLERNGSPEPTFRTDDERTFFEVEIFCHPAFKNDVVLVDDAQKEVASNKEGNRDGNRAGNRAVILLSPKQKEILNFCQIPQSRADIFIHLGISNQPKNYRLHILPLIQAGYITLTEPDKLSSKYQKYQTSNTAPAT</sequence>
<keyword evidence="3" id="KW-1185">Reference proteome</keyword>
<dbReference type="Proteomes" id="UP000539265">
    <property type="component" value="Unassembled WGS sequence"/>
</dbReference>
<gene>
    <name evidence="2" type="ORF">FHS11_001402</name>
</gene>
<dbReference type="OrthoDB" id="613884at2"/>
<comment type="caution">
    <text evidence="2">The sequence shown here is derived from an EMBL/GenBank/DDBJ whole genome shotgun (WGS) entry which is preliminary data.</text>
</comment>
<dbReference type="InterPro" id="IPR007421">
    <property type="entry name" value="Schlafen_AlbA_2_dom"/>
</dbReference>
<dbReference type="GO" id="GO:0003678">
    <property type="term" value="F:DNA helicase activity"/>
    <property type="evidence" value="ECO:0007669"/>
    <property type="project" value="UniProtKB-EC"/>
</dbReference>
<feature type="domain" description="Schlafen AlbA-2" evidence="1">
    <location>
        <begin position="17"/>
        <end position="142"/>
    </location>
</feature>
<accession>A0A839SAC4</accession>
<dbReference type="Gene3D" id="3.30.565.60">
    <property type="match status" value="1"/>
</dbReference>
<dbReference type="Gene3D" id="3.30.950.30">
    <property type="entry name" value="Schlafen, AAA domain"/>
    <property type="match status" value="1"/>
</dbReference>
<keyword evidence="2" id="KW-0378">Hydrolase</keyword>
<dbReference type="RefSeq" id="WP_096355185.1">
    <property type="nucleotide sequence ID" value="NZ_AP017313.1"/>
</dbReference>
<name>A0A839SAC4_9SPHI</name>
<keyword evidence="2" id="KW-0067">ATP-binding</keyword>
<dbReference type="EMBL" id="JACHWX010000003">
    <property type="protein sequence ID" value="MBB3054985.1"/>
    <property type="molecule type" value="Genomic_DNA"/>
</dbReference>
<dbReference type="EC" id="3.6.4.12" evidence="2"/>
<keyword evidence="2" id="KW-0547">Nucleotide-binding</keyword>
<evidence type="ECO:0000259" key="1">
    <source>
        <dbReference type="Pfam" id="PF04326"/>
    </source>
</evidence>
<proteinExistence type="predicted"/>
<organism evidence="2 3">
    <name type="scientific">Mucilaginibacter gotjawali</name>
    <dbReference type="NCBI Taxonomy" id="1550579"/>
    <lineage>
        <taxon>Bacteria</taxon>
        <taxon>Pseudomonadati</taxon>
        <taxon>Bacteroidota</taxon>
        <taxon>Sphingobacteriia</taxon>
        <taxon>Sphingobacteriales</taxon>
        <taxon>Sphingobacteriaceae</taxon>
        <taxon>Mucilaginibacter</taxon>
    </lineage>
</organism>
<protein>
    <submittedName>
        <fullName evidence="2">ATP-dependent DNA helicase RecG</fullName>
        <ecNumber evidence="2">3.6.4.12</ecNumber>
    </submittedName>
</protein>
<dbReference type="InterPro" id="IPR038475">
    <property type="entry name" value="RecG_C_sf"/>
</dbReference>
<evidence type="ECO:0000313" key="2">
    <source>
        <dbReference type="EMBL" id="MBB3054985.1"/>
    </source>
</evidence>
<dbReference type="Pfam" id="PF13749">
    <property type="entry name" value="HATPase_c_4"/>
    <property type="match status" value="1"/>
</dbReference>
<dbReference type="AlphaFoldDB" id="A0A839SAC4"/>
<reference evidence="2" key="1">
    <citation type="submission" date="2020-08" db="EMBL/GenBank/DDBJ databases">
        <title>Genomic Encyclopedia of Type Strains, Phase III (KMG-III): the genomes of soil and plant-associated and newly described type strains.</title>
        <authorList>
            <person name="Whitman W."/>
        </authorList>
    </citation>
    <scope>NUCLEOTIDE SEQUENCE [LARGE SCALE GENOMIC DNA]</scope>
    <source>
        <strain evidence="2">CECT 8628</strain>
    </source>
</reference>
<dbReference type="Pfam" id="PF04326">
    <property type="entry name" value="SLFN_AlbA_2"/>
    <property type="match status" value="1"/>
</dbReference>
<dbReference type="InterPro" id="IPR038461">
    <property type="entry name" value="Schlafen_AlbA_2_dom_sf"/>
</dbReference>
<dbReference type="PANTHER" id="PTHR30595">
    <property type="entry name" value="GLPR-RELATED TRANSCRIPTIONAL REPRESSOR"/>
    <property type="match status" value="1"/>
</dbReference>
<evidence type="ECO:0000313" key="3">
    <source>
        <dbReference type="Proteomes" id="UP000539265"/>
    </source>
</evidence>
<dbReference type="GO" id="GO:0016787">
    <property type="term" value="F:hydrolase activity"/>
    <property type="evidence" value="ECO:0007669"/>
    <property type="project" value="UniProtKB-KW"/>
</dbReference>
<keyword evidence="2" id="KW-0347">Helicase</keyword>
<dbReference type="PANTHER" id="PTHR30595:SF6">
    <property type="entry name" value="SCHLAFEN ALBA-2 DOMAIN-CONTAINING PROTEIN"/>
    <property type="match status" value="1"/>
</dbReference>